<dbReference type="InterPro" id="IPR036412">
    <property type="entry name" value="HAD-like_sf"/>
</dbReference>
<gene>
    <name evidence="2" type="ORF">MRZ06_01095</name>
</gene>
<dbReference type="PANTHER" id="PTHR10000">
    <property type="entry name" value="PHOSPHOSERINE PHOSPHATASE"/>
    <property type="match status" value="1"/>
</dbReference>
<evidence type="ECO:0000313" key="2">
    <source>
        <dbReference type="EMBL" id="UOB20709.1"/>
    </source>
</evidence>
<name>A0ABY3ZWI5_9STAP</name>
<dbReference type="Pfam" id="PF08282">
    <property type="entry name" value="Hydrolase_3"/>
    <property type="match status" value="1"/>
</dbReference>
<dbReference type="SFLD" id="SFLDG01140">
    <property type="entry name" value="C2.B:_Phosphomannomutase_and_P"/>
    <property type="match status" value="1"/>
</dbReference>
<dbReference type="NCBIfam" id="TIGR01484">
    <property type="entry name" value="HAD-SF-IIB"/>
    <property type="match status" value="1"/>
</dbReference>
<dbReference type="InterPro" id="IPR023214">
    <property type="entry name" value="HAD_sf"/>
</dbReference>
<protein>
    <submittedName>
        <fullName evidence="2">HAD-IIB family hydrolase</fullName>
    </submittedName>
</protein>
<sequence length="269" mass="31149">MKTIYFPEHITSIACSDFDETYFAHQHSHPEDVKALESFIAQYAHKGLLFGIVSASTKEMIESCLNHGPNEIYPHFISTNSGTEIFYFDDEQWRRDEVYHTKFVNNYDKSLILNIEHVLKSKNIDLITQMPFINAPFTRNYYYKMINKETDAKNFDIIRKLAEQHHFCVNISMCNPLIGDPKNHYDIDFYPQIAGKHAVVRYLMDKFGIPQSETFAFGDSGNDIKMLRAVNYGYLVNNATPEAKKLYPNITENTYNKGITEVLTAHFKG</sequence>
<accession>A0ABY3ZWI5</accession>
<dbReference type="SUPFAM" id="SSF56784">
    <property type="entry name" value="HAD-like"/>
    <property type="match status" value="1"/>
</dbReference>
<reference evidence="2" key="1">
    <citation type="submission" date="2022-03" db="EMBL/GenBank/DDBJ databases">
        <authorList>
            <person name="Vrbovska V."/>
            <person name="Kovarovic V."/>
            <person name="Botka T."/>
            <person name="Pantucek R."/>
        </authorList>
    </citation>
    <scope>NUCLEOTIDE SEQUENCE</scope>
    <source>
        <strain evidence="2">CCM 2609</strain>
    </source>
</reference>
<dbReference type="GO" id="GO:0016787">
    <property type="term" value="F:hydrolase activity"/>
    <property type="evidence" value="ECO:0007669"/>
    <property type="project" value="UniProtKB-KW"/>
</dbReference>
<keyword evidence="1 2" id="KW-0378">Hydrolase</keyword>
<reference evidence="2" key="2">
    <citation type="submission" date="2022-04" db="EMBL/GenBank/DDBJ databases">
        <title>Antimicrobial genetic elements in methicillin-resistant Macrococcus armenti.</title>
        <authorList>
            <person name="Keller J.E."/>
            <person name="Schwendener S."/>
            <person name="Pantucek R."/>
            <person name="Perreten V."/>
        </authorList>
    </citation>
    <scope>NUCLEOTIDE SEQUENCE</scope>
    <source>
        <strain evidence="2">CCM 2609</strain>
    </source>
</reference>
<dbReference type="PANTHER" id="PTHR10000:SF57">
    <property type="entry name" value="KANOSAMINE-6-PHOSPHATE PHOSPHATASE"/>
    <property type="match status" value="1"/>
</dbReference>
<evidence type="ECO:0000256" key="1">
    <source>
        <dbReference type="ARBA" id="ARBA00022801"/>
    </source>
</evidence>
<dbReference type="Gene3D" id="3.30.70.1410">
    <property type="entry name" value="yhjk (haloacid dehalogenase-like hydrolase protein) domain"/>
    <property type="match status" value="1"/>
</dbReference>
<dbReference type="Gene3D" id="3.40.50.1000">
    <property type="entry name" value="HAD superfamily/HAD-like"/>
    <property type="match status" value="1"/>
</dbReference>
<dbReference type="Proteomes" id="UP000830343">
    <property type="component" value="Chromosome"/>
</dbReference>
<dbReference type="InterPro" id="IPR006379">
    <property type="entry name" value="HAD-SF_hydro_IIB"/>
</dbReference>
<organism evidence="2 3">
    <name type="scientific">Macrococcus armenti</name>
    <dbReference type="NCBI Taxonomy" id="2875764"/>
    <lineage>
        <taxon>Bacteria</taxon>
        <taxon>Bacillati</taxon>
        <taxon>Bacillota</taxon>
        <taxon>Bacilli</taxon>
        <taxon>Bacillales</taxon>
        <taxon>Staphylococcaceae</taxon>
        <taxon>Macrococcus</taxon>
    </lineage>
</organism>
<dbReference type="SFLD" id="SFLDG01141">
    <property type="entry name" value="C2.B.1:_Sucrose_Phosphatase_Li"/>
    <property type="match status" value="1"/>
</dbReference>
<dbReference type="SFLD" id="SFLDS00003">
    <property type="entry name" value="Haloacid_Dehalogenase"/>
    <property type="match status" value="1"/>
</dbReference>
<evidence type="ECO:0000313" key="3">
    <source>
        <dbReference type="Proteomes" id="UP000830343"/>
    </source>
</evidence>
<keyword evidence="3" id="KW-1185">Reference proteome</keyword>
<dbReference type="EMBL" id="CP094348">
    <property type="protein sequence ID" value="UOB20709.1"/>
    <property type="molecule type" value="Genomic_DNA"/>
</dbReference>
<dbReference type="RefSeq" id="WP_243366005.1">
    <property type="nucleotide sequence ID" value="NZ_CP094348.1"/>
</dbReference>
<proteinExistence type="predicted"/>